<dbReference type="FunFam" id="3.30.465.10:FF:000004">
    <property type="entry name" value="Xanthine dehydrogenase/oxidase"/>
    <property type="match status" value="1"/>
</dbReference>
<keyword evidence="8" id="KW-0560">Oxidoreductase</keyword>
<keyword evidence="3 13" id="KW-0500">Molybdenum</keyword>
<protein>
    <submittedName>
        <fullName evidence="16">Xanthine dehydrogenase 1</fullName>
    </submittedName>
</protein>
<dbReference type="PIRSF" id="PIRSF000127">
    <property type="entry name" value="Xanthine_DH"/>
    <property type="match status" value="1"/>
</dbReference>
<evidence type="ECO:0000256" key="13">
    <source>
        <dbReference type="PIRSR" id="PIRSR000127-3"/>
    </source>
</evidence>
<evidence type="ECO:0000313" key="17">
    <source>
        <dbReference type="Proteomes" id="UP000224567"/>
    </source>
</evidence>
<dbReference type="EMBL" id="MLFT02000011">
    <property type="protein sequence ID" value="PHT34720.1"/>
    <property type="molecule type" value="Genomic_DNA"/>
</dbReference>
<keyword evidence="5" id="KW-0001">2Fe-2S</keyword>
<feature type="domain" description="FAD-binding PCMH-type" evidence="15">
    <location>
        <begin position="43"/>
        <end position="224"/>
    </location>
</feature>
<feature type="binding site" evidence="13">
    <location>
        <position position="845"/>
    </location>
    <ligand>
        <name>Mo-molybdopterin</name>
        <dbReference type="ChEBI" id="CHEBI:71302"/>
    </ligand>
    <ligandPart>
        <name>Mo</name>
        <dbReference type="ChEBI" id="CHEBI:28685"/>
    </ligandPart>
</feature>
<dbReference type="GO" id="GO:0071949">
    <property type="term" value="F:FAD binding"/>
    <property type="evidence" value="ECO:0007669"/>
    <property type="project" value="InterPro"/>
</dbReference>
<evidence type="ECO:0000256" key="12">
    <source>
        <dbReference type="PIRSR" id="PIRSR000127-2"/>
    </source>
</evidence>
<reference evidence="17" key="2">
    <citation type="journal article" date="2017" name="J. Anim. Genet.">
        <title>Multiple reference genome sequences of hot pepper reveal the massive evolution of plant disease resistance genes by retroduplication.</title>
        <authorList>
            <person name="Kim S."/>
            <person name="Park J."/>
            <person name="Yeom S.-I."/>
            <person name="Kim Y.-M."/>
            <person name="Seo E."/>
            <person name="Kim K.-T."/>
            <person name="Kim M.-S."/>
            <person name="Lee J.M."/>
            <person name="Cheong K."/>
            <person name="Shin H.-S."/>
            <person name="Kim S.-B."/>
            <person name="Han K."/>
            <person name="Lee J."/>
            <person name="Park M."/>
            <person name="Lee H.-A."/>
            <person name="Lee H.-Y."/>
            <person name="Lee Y."/>
            <person name="Oh S."/>
            <person name="Lee J.H."/>
            <person name="Choi E."/>
            <person name="Choi E."/>
            <person name="Lee S.E."/>
            <person name="Jeon J."/>
            <person name="Kim H."/>
            <person name="Choi G."/>
            <person name="Song H."/>
            <person name="Lee J."/>
            <person name="Lee S.-C."/>
            <person name="Kwon J.-K."/>
            <person name="Lee H.-Y."/>
            <person name="Koo N."/>
            <person name="Hong Y."/>
            <person name="Kim R.W."/>
            <person name="Kang W.-H."/>
            <person name="Huh J.H."/>
            <person name="Kang B.-C."/>
            <person name="Yang T.-J."/>
            <person name="Lee Y.-H."/>
            <person name="Bennetzen J.L."/>
            <person name="Choi D."/>
        </authorList>
    </citation>
    <scope>NUCLEOTIDE SEQUENCE [LARGE SCALE GENOMIC DNA]</scope>
    <source>
        <strain evidence="17">cv. PBC81</strain>
    </source>
</reference>
<dbReference type="InterPro" id="IPR016166">
    <property type="entry name" value="FAD-bd_PCMH"/>
</dbReference>
<feature type="binding site" evidence="13">
    <location>
        <position position="691"/>
    </location>
    <ligand>
        <name>Mo-molybdopterin</name>
        <dbReference type="ChEBI" id="CHEBI:71302"/>
    </ligand>
    <ligandPart>
        <name>Mo</name>
        <dbReference type="ChEBI" id="CHEBI:28685"/>
    </ligandPart>
</feature>
<evidence type="ECO:0000256" key="8">
    <source>
        <dbReference type="ARBA" id="ARBA00023002"/>
    </source>
</evidence>
<feature type="region of interest" description="Disordered" evidence="14">
    <location>
        <begin position="1"/>
        <end position="27"/>
    </location>
</feature>
<evidence type="ECO:0000256" key="10">
    <source>
        <dbReference type="ARBA" id="ARBA00023014"/>
    </source>
</evidence>
<dbReference type="InterPro" id="IPR016208">
    <property type="entry name" value="Ald_Oxase/xanthine_DH-like"/>
</dbReference>
<evidence type="ECO:0000256" key="5">
    <source>
        <dbReference type="ARBA" id="ARBA00022714"/>
    </source>
</evidence>
<dbReference type="InterPro" id="IPR008274">
    <property type="entry name" value="AldOxase/xan_DH_MoCoBD1"/>
</dbReference>
<dbReference type="Gene3D" id="3.30.365.10">
    <property type="entry name" value="Aldehyde oxidase/xanthine dehydrogenase, molybdopterin binding domain"/>
    <property type="match status" value="5"/>
</dbReference>
<evidence type="ECO:0000259" key="15">
    <source>
        <dbReference type="PROSITE" id="PS51387"/>
    </source>
</evidence>
<proteinExistence type="inferred from homology"/>
<evidence type="ECO:0000256" key="3">
    <source>
        <dbReference type="ARBA" id="ARBA00022505"/>
    </source>
</evidence>
<feature type="binding site" evidence="12">
    <location>
        <position position="582"/>
    </location>
    <ligand>
        <name>substrate</name>
    </ligand>
</feature>
<dbReference type="Gene3D" id="3.30.465.10">
    <property type="match status" value="1"/>
</dbReference>
<dbReference type="Pfam" id="PF00941">
    <property type="entry name" value="FAD_binding_5"/>
    <property type="match status" value="1"/>
</dbReference>
<dbReference type="SUPFAM" id="SSF55447">
    <property type="entry name" value="CO dehydrogenase flavoprotein C-terminal domain-like"/>
    <property type="match status" value="1"/>
</dbReference>
<dbReference type="InterPro" id="IPR002346">
    <property type="entry name" value="Mopterin_DH_FAD-bd"/>
</dbReference>
<name>A0A2G2VP13_CAPBA</name>
<dbReference type="InterPro" id="IPR012675">
    <property type="entry name" value="Beta-grasp_dom_sf"/>
</dbReference>
<dbReference type="SMART" id="SM01008">
    <property type="entry name" value="Ald_Xan_dh_C"/>
    <property type="match status" value="1"/>
</dbReference>
<dbReference type="GO" id="GO:0016491">
    <property type="term" value="F:oxidoreductase activity"/>
    <property type="evidence" value="ECO:0007669"/>
    <property type="project" value="UniProtKB-KW"/>
</dbReference>
<keyword evidence="17" id="KW-1185">Reference proteome</keyword>
<evidence type="ECO:0000256" key="9">
    <source>
        <dbReference type="ARBA" id="ARBA00023004"/>
    </source>
</evidence>
<comment type="cofactor">
    <cofactor evidence="1 12">
        <name>FAD</name>
        <dbReference type="ChEBI" id="CHEBI:57692"/>
    </cofactor>
</comment>
<gene>
    <name evidence="16" type="ORF">CQW23_26520</name>
</gene>
<keyword evidence="6 13" id="KW-0479">Metal-binding</keyword>
<keyword evidence="4" id="KW-0285">Flavoprotein</keyword>
<dbReference type="SMART" id="SM01092">
    <property type="entry name" value="CO_deh_flav_C"/>
    <property type="match status" value="1"/>
</dbReference>
<comment type="similarity">
    <text evidence="2">Belongs to the xanthine dehydrogenase family.</text>
</comment>
<evidence type="ECO:0000256" key="4">
    <source>
        <dbReference type="ARBA" id="ARBA00022630"/>
    </source>
</evidence>
<keyword evidence="9" id="KW-0408">Iron</keyword>
<feature type="binding site" evidence="12">
    <location>
        <position position="693"/>
    </location>
    <ligand>
        <name>substrate</name>
    </ligand>
</feature>
<evidence type="ECO:0000313" key="16">
    <source>
        <dbReference type="EMBL" id="PHT34720.1"/>
    </source>
</evidence>
<reference evidence="16 17" key="1">
    <citation type="journal article" date="2017" name="Genome Biol.">
        <title>New reference genome sequences of hot pepper reveal the massive evolution of plant disease-resistance genes by retroduplication.</title>
        <authorList>
            <person name="Kim S."/>
            <person name="Park J."/>
            <person name="Yeom S.I."/>
            <person name="Kim Y.M."/>
            <person name="Seo E."/>
            <person name="Kim K.T."/>
            <person name="Kim M.S."/>
            <person name="Lee J.M."/>
            <person name="Cheong K."/>
            <person name="Shin H.S."/>
            <person name="Kim S.B."/>
            <person name="Han K."/>
            <person name="Lee J."/>
            <person name="Park M."/>
            <person name="Lee H.A."/>
            <person name="Lee H.Y."/>
            <person name="Lee Y."/>
            <person name="Oh S."/>
            <person name="Lee J.H."/>
            <person name="Choi E."/>
            <person name="Choi E."/>
            <person name="Lee S.E."/>
            <person name="Jeon J."/>
            <person name="Kim H."/>
            <person name="Choi G."/>
            <person name="Song H."/>
            <person name="Lee J."/>
            <person name="Lee S.C."/>
            <person name="Kwon J.K."/>
            <person name="Lee H.Y."/>
            <person name="Koo N."/>
            <person name="Hong Y."/>
            <person name="Kim R.W."/>
            <person name="Kang W.H."/>
            <person name="Huh J.H."/>
            <person name="Kang B.C."/>
            <person name="Yang T.J."/>
            <person name="Lee Y.H."/>
            <person name="Bennetzen J.L."/>
            <person name="Choi D."/>
        </authorList>
    </citation>
    <scope>NUCLEOTIDE SEQUENCE [LARGE SCALE GENOMIC DNA]</scope>
    <source>
        <strain evidence="17">cv. PBC81</strain>
    </source>
</reference>
<keyword evidence="10" id="KW-0411">Iron-sulfur</keyword>
<accession>A0A2G2VP13</accession>
<feature type="binding site" evidence="12">
    <location>
        <position position="232"/>
    </location>
    <ligand>
        <name>FAD</name>
        <dbReference type="ChEBI" id="CHEBI:57692"/>
    </ligand>
</feature>
<dbReference type="Pfam" id="PF03450">
    <property type="entry name" value="CO_deh_flav_C"/>
    <property type="match status" value="1"/>
</dbReference>
<evidence type="ECO:0000256" key="14">
    <source>
        <dbReference type="SAM" id="MobiDB-lite"/>
    </source>
</evidence>
<dbReference type="FunFam" id="3.30.365.10:FF:000003">
    <property type="entry name" value="Aldehyde oxidase 1"/>
    <property type="match status" value="1"/>
</dbReference>
<dbReference type="Gene3D" id="3.30.390.50">
    <property type="entry name" value="CO dehydrogenase flavoprotein, C-terminal domain"/>
    <property type="match status" value="1"/>
</dbReference>
<feature type="binding site" evidence="13">
    <location>
        <position position="570"/>
    </location>
    <ligand>
        <name>Mo-molybdopterin</name>
        <dbReference type="ChEBI" id="CHEBI:71302"/>
    </ligand>
    <ligandPart>
        <name>Mo</name>
        <dbReference type="ChEBI" id="CHEBI:28685"/>
    </ligandPart>
</feature>
<evidence type="ECO:0000256" key="7">
    <source>
        <dbReference type="ARBA" id="ARBA00022827"/>
    </source>
</evidence>
<dbReference type="STRING" id="33114.A0A2G2VP13"/>
<evidence type="ECO:0000256" key="1">
    <source>
        <dbReference type="ARBA" id="ARBA00001974"/>
    </source>
</evidence>
<dbReference type="GO" id="GO:0005506">
    <property type="term" value="F:iron ion binding"/>
    <property type="evidence" value="ECO:0007669"/>
    <property type="project" value="InterPro"/>
</dbReference>
<dbReference type="PANTHER" id="PTHR45444:SF3">
    <property type="entry name" value="XANTHINE DEHYDROGENASE"/>
    <property type="match status" value="1"/>
</dbReference>
<dbReference type="Proteomes" id="UP000224567">
    <property type="component" value="Unassembled WGS sequence"/>
</dbReference>
<evidence type="ECO:0000256" key="6">
    <source>
        <dbReference type="ARBA" id="ARBA00022723"/>
    </source>
</evidence>
<evidence type="ECO:0000256" key="11">
    <source>
        <dbReference type="ARBA" id="ARBA00034078"/>
    </source>
</evidence>
<dbReference type="Gene3D" id="3.10.20.30">
    <property type="match status" value="1"/>
</dbReference>
<dbReference type="InterPro" id="IPR037165">
    <property type="entry name" value="AldOxase/xan_DH_Mopterin-bd_sf"/>
</dbReference>
<dbReference type="FunFam" id="3.90.1170.50:FF:000001">
    <property type="entry name" value="Aldehyde oxidase 1"/>
    <property type="match status" value="1"/>
</dbReference>
<evidence type="ECO:0000256" key="2">
    <source>
        <dbReference type="ARBA" id="ARBA00006849"/>
    </source>
</evidence>
<comment type="cofactor">
    <cofactor evidence="11">
        <name>[2Fe-2S] cluster</name>
        <dbReference type="ChEBI" id="CHEBI:190135"/>
    </cofactor>
</comment>
<dbReference type="Pfam" id="PF02738">
    <property type="entry name" value="MoCoBD_1"/>
    <property type="match status" value="1"/>
</dbReference>
<dbReference type="SUPFAM" id="SSF54665">
    <property type="entry name" value="CO dehydrogenase molybdoprotein N-domain-like"/>
    <property type="match status" value="1"/>
</dbReference>
<dbReference type="GO" id="GO:0051537">
    <property type="term" value="F:2 iron, 2 sulfur cluster binding"/>
    <property type="evidence" value="ECO:0007669"/>
    <property type="project" value="UniProtKB-KW"/>
</dbReference>
<sequence>MVAREVHSLHTEKPEKTGSPGKATPPPPVVAVVSLKLLFLWPYRDRPDRHHAINACLAPLYSVEGMHVITVDGIGNNKAGLHPIQSPVLISVAHVPELNHIRVEDCSLEIGAAVKLSQLMDVLTKLRDERPVYETSSCRALIEQIKWFAGTQIRNVASIGGHICTASPISDLNPLWMAAGAKFHIIDCKGNVRICLAKNFFQSNGKVDLSSEILLSVSLPLNRPFEFVKEFKQSDRRDDDYAIVNAGMRVCLEEKHRGWVVSDALIVYGGVAPFSFAASKTSHFLVGKNWSKELLHGALKILEEEIVLRKFRKSLTFSFFFKFFLWVCRQMDGQPSFIEKVPASHISAVDSSIRPSISSIQDFEIRKRGTSVGSPEAHLSSRLQVSGEAEYTDDGPMPPNTLHAALLLSEKPHARILSIDDSGAKSSPGFAGIFLAKDIPGDNKIGAVVADEEVFATEFVTCVGQVIGIVVADTRGNAKLSATKVQVAYEVLPAVLSIEEAIQANSYHPNAERRLNKGDVEQCFQSGQCDHIIEGEVRVGGQEHFYLEPQITLIWTVDSGNEVQMISSTQTKRIGGGFGGKESRSAFIAAAAGVSSYLLDRPVKLILDRDIDMITGQRHSFLGKYKVGLTNDGKVLAFDLRIYNNGGNSLDMSLTVLEGAMLRANNAYDIPNMRVYGNVCFTNFPSNTAFRGFGAPQVMLMVENWIERIGMQVNKIPEEIREMNFVSKGSILHYGQKIEDFNLGRIWNELKSSSDFTNAQNEVENFNCHNRWKKRALTDSLQGGALVQVYTDGTVLVTHGGVEMGQGLNTKFAQISASSFNIPLSAVFISETSTDKVPNASATAASVSSDLYGSAVLDAREQIKARMEPIASKNNFSSFAELHHDNNTNQPHALSLIYCQLASACYLERIDLSAHGFYVTPDIGFDWESGKGNPFKYYTSGAAFAEVEIDTLTGDFHTRRADVLVDVGFSLNPAIDVGQIEGGFVQGLGSHWKS</sequence>
<dbReference type="OrthoDB" id="8300278at2759"/>
<dbReference type="InterPro" id="IPR005107">
    <property type="entry name" value="CO_DH_flav_C"/>
</dbReference>
<comment type="caution">
    <text evidence="16">The sequence shown here is derived from an EMBL/GenBank/DDBJ whole genome shotgun (WGS) entry which is preliminary data.</text>
</comment>
<dbReference type="FunFam" id="3.30.365.10:FF:000002">
    <property type="entry name" value="Xanthine dehydrogenase oxidase"/>
    <property type="match status" value="1"/>
</dbReference>
<feature type="binding site" evidence="13">
    <location>
        <position position="578"/>
    </location>
    <ligand>
        <name>Mo-molybdopterin</name>
        <dbReference type="ChEBI" id="CHEBI:71302"/>
    </ligand>
    <ligandPart>
        <name>Mo</name>
        <dbReference type="ChEBI" id="CHEBI:28685"/>
    </ligandPart>
</feature>
<dbReference type="SUPFAM" id="SSF56003">
    <property type="entry name" value="Molybdenum cofactor-binding domain"/>
    <property type="match status" value="1"/>
</dbReference>
<dbReference type="Gene3D" id="3.90.1170.50">
    <property type="entry name" value="Aldehyde oxidase/xanthine dehydrogenase, a/b hammerhead"/>
    <property type="match status" value="1"/>
</dbReference>
<dbReference type="SUPFAM" id="SSF56176">
    <property type="entry name" value="FAD-binding/transporter-associated domain-like"/>
    <property type="match status" value="1"/>
</dbReference>
<dbReference type="InterPro" id="IPR016169">
    <property type="entry name" value="FAD-bd_PCMH_sub2"/>
</dbReference>
<feature type="binding site" evidence="12">
    <location>
        <position position="214"/>
    </location>
    <ligand>
        <name>FAD</name>
        <dbReference type="ChEBI" id="CHEBI:57692"/>
    </ligand>
</feature>
<dbReference type="Pfam" id="PF01315">
    <property type="entry name" value="Ald_Xan_dh_C"/>
    <property type="match status" value="1"/>
</dbReference>
<dbReference type="PROSITE" id="PS51387">
    <property type="entry name" value="FAD_PCMH"/>
    <property type="match status" value="1"/>
</dbReference>
<feature type="binding site" evidence="12">
    <location>
        <position position="148"/>
    </location>
    <ligand>
        <name>FAD</name>
        <dbReference type="ChEBI" id="CHEBI:57692"/>
    </ligand>
</feature>
<keyword evidence="7 12" id="KW-0274">FAD</keyword>
<dbReference type="InterPro" id="IPR036318">
    <property type="entry name" value="FAD-bd_PCMH-like_sf"/>
</dbReference>
<dbReference type="PANTHER" id="PTHR45444">
    <property type="entry name" value="XANTHINE DEHYDROGENASE"/>
    <property type="match status" value="1"/>
</dbReference>
<feature type="compositionally biased region" description="Basic and acidic residues" evidence="14">
    <location>
        <begin position="1"/>
        <end position="16"/>
    </location>
</feature>
<dbReference type="Pfam" id="PF20256">
    <property type="entry name" value="MoCoBD_2"/>
    <property type="match status" value="1"/>
</dbReference>
<dbReference type="InterPro" id="IPR036683">
    <property type="entry name" value="CO_DH_flav_C_dom_sf"/>
</dbReference>
<feature type="binding site" evidence="12">
    <location>
        <position position="171"/>
    </location>
    <ligand>
        <name>FAD</name>
        <dbReference type="ChEBI" id="CHEBI:57692"/>
    </ligand>
</feature>
<dbReference type="InterPro" id="IPR036856">
    <property type="entry name" value="Ald_Oxase/Xan_DH_a/b_sf"/>
</dbReference>
<dbReference type="AlphaFoldDB" id="A0A2G2VP13"/>
<dbReference type="InterPro" id="IPR000674">
    <property type="entry name" value="Ald_Oxase/Xan_DH_a/b"/>
</dbReference>
<dbReference type="InterPro" id="IPR046867">
    <property type="entry name" value="AldOxase/xan_DH_MoCoBD2"/>
</dbReference>
<organism evidence="16 17">
    <name type="scientific">Capsicum baccatum</name>
    <name type="common">Peruvian pepper</name>
    <dbReference type="NCBI Taxonomy" id="33114"/>
    <lineage>
        <taxon>Eukaryota</taxon>
        <taxon>Viridiplantae</taxon>
        <taxon>Streptophyta</taxon>
        <taxon>Embryophyta</taxon>
        <taxon>Tracheophyta</taxon>
        <taxon>Spermatophyta</taxon>
        <taxon>Magnoliopsida</taxon>
        <taxon>eudicotyledons</taxon>
        <taxon>Gunneridae</taxon>
        <taxon>Pentapetalae</taxon>
        <taxon>asterids</taxon>
        <taxon>lamiids</taxon>
        <taxon>Solanales</taxon>
        <taxon>Solanaceae</taxon>
        <taxon>Solanoideae</taxon>
        <taxon>Capsiceae</taxon>
        <taxon>Capsicum</taxon>
    </lineage>
</organism>
<comment type="cofactor">
    <cofactor evidence="13">
        <name>Mo-molybdopterin</name>
        <dbReference type="ChEBI" id="CHEBI:71302"/>
    </cofactor>
    <text evidence="13">Binds 1 Mo-molybdopterin (Mo-MPT) cofactor per subunit.</text>
</comment>